<organism evidence="2 3">
    <name type="scientific">Punica granatum</name>
    <name type="common">Pomegranate</name>
    <dbReference type="NCBI Taxonomy" id="22663"/>
    <lineage>
        <taxon>Eukaryota</taxon>
        <taxon>Viridiplantae</taxon>
        <taxon>Streptophyta</taxon>
        <taxon>Embryophyta</taxon>
        <taxon>Tracheophyta</taxon>
        <taxon>Spermatophyta</taxon>
        <taxon>Magnoliopsida</taxon>
        <taxon>eudicotyledons</taxon>
        <taxon>Gunneridae</taxon>
        <taxon>Pentapetalae</taxon>
        <taxon>rosids</taxon>
        <taxon>malvids</taxon>
        <taxon>Myrtales</taxon>
        <taxon>Lythraceae</taxon>
        <taxon>Punica</taxon>
    </lineage>
</organism>
<dbReference type="Proteomes" id="UP000233551">
    <property type="component" value="Unassembled WGS sequence"/>
</dbReference>
<protein>
    <recommendedName>
        <fullName evidence="4">Prolamin-like domain-containing protein</fullName>
    </recommendedName>
</protein>
<reference evidence="2 3" key="1">
    <citation type="submission" date="2017-11" db="EMBL/GenBank/DDBJ databases">
        <title>De-novo sequencing of pomegranate (Punica granatum L.) genome.</title>
        <authorList>
            <person name="Akparov Z."/>
            <person name="Amiraslanov A."/>
            <person name="Hajiyeva S."/>
            <person name="Abbasov M."/>
            <person name="Kaur K."/>
            <person name="Hamwieh A."/>
            <person name="Solovyev V."/>
            <person name="Salamov A."/>
            <person name="Braich B."/>
            <person name="Kosarev P."/>
            <person name="Mahmoud A."/>
            <person name="Hajiyev E."/>
            <person name="Babayeva S."/>
            <person name="Izzatullayeva V."/>
            <person name="Mammadov A."/>
            <person name="Mammadov A."/>
            <person name="Sharifova S."/>
            <person name="Ojaghi J."/>
            <person name="Eynullazada K."/>
            <person name="Bayramov B."/>
            <person name="Abdulazimova A."/>
            <person name="Shahmuradov I."/>
        </authorList>
    </citation>
    <scope>NUCLEOTIDE SEQUENCE [LARGE SCALE GENOMIC DNA]</scope>
    <source>
        <strain evidence="3">cv. AG2017</strain>
        <tissue evidence="2">Leaf</tissue>
    </source>
</reference>
<name>A0A2I0HPM0_PUNGR</name>
<sequence>MYQVVSQRSTGQSSPGKSATSLPCCKAISGLRDYCWSILFPSSPNYLAIVKDLCALIMQLECTPPPTEVTATGRWASPGSPPPPPRLTAGQSVPPRTAKFGRQD</sequence>
<dbReference type="EMBL" id="PGOL01006477">
    <property type="protein sequence ID" value="PKI33655.1"/>
    <property type="molecule type" value="Genomic_DNA"/>
</dbReference>
<evidence type="ECO:0000313" key="2">
    <source>
        <dbReference type="EMBL" id="PKI33655.1"/>
    </source>
</evidence>
<evidence type="ECO:0000313" key="3">
    <source>
        <dbReference type="Proteomes" id="UP000233551"/>
    </source>
</evidence>
<gene>
    <name evidence="2" type="ORF">CRG98_045949</name>
</gene>
<feature type="compositionally biased region" description="Polar residues" evidence="1">
    <location>
        <begin position="1"/>
        <end position="21"/>
    </location>
</feature>
<feature type="region of interest" description="Disordered" evidence="1">
    <location>
        <begin position="1"/>
        <end position="22"/>
    </location>
</feature>
<comment type="caution">
    <text evidence="2">The sequence shown here is derived from an EMBL/GenBank/DDBJ whole genome shotgun (WGS) entry which is preliminary data.</text>
</comment>
<proteinExistence type="predicted"/>
<evidence type="ECO:0008006" key="4">
    <source>
        <dbReference type="Google" id="ProtNLM"/>
    </source>
</evidence>
<evidence type="ECO:0000256" key="1">
    <source>
        <dbReference type="SAM" id="MobiDB-lite"/>
    </source>
</evidence>
<dbReference type="AlphaFoldDB" id="A0A2I0HPM0"/>
<keyword evidence="3" id="KW-1185">Reference proteome</keyword>
<accession>A0A2I0HPM0</accession>
<feature type="region of interest" description="Disordered" evidence="1">
    <location>
        <begin position="68"/>
        <end position="104"/>
    </location>
</feature>